<feature type="region of interest" description="Disordered" evidence="1">
    <location>
        <begin position="145"/>
        <end position="203"/>
    </location>
</feature>
<feature type="region of interest" description="Disordered" evidence="1">
    <location>
        <begin position="244"/>
        <end position="291"/>
    </location>
</feature>
<evidence type="ECO:0000313" key="2">
    <source>
        <dbReference type="EMBL" id="KAF1957664.1"/>
    </source>
</evidence>
<proteinExistence type="predicted"/>
<dbReference type="EMBL" id="ML976989">
    <property type="protein sequence ID" value="KAF1957664.1"/>
    <property type="molecule type" value="Genomic_DNA"/>
</dbReference>
<gene>
    <name evidence="2" type="ORF">CC80DRAFT_503966</name>
</gene>
<feature type="compositionally biased region" description="Low complexity" evidence="1">
    <location>
        <begin position="171"/>
        <end position="189"/>
    </location>
</feature>
<dbReference type="Proteomes" id="UP000800035">
    <property type="component" value="Unassembled WGS sequence"/>
</dbReference>
<accession>A0A6A5TZ96</accession>
<dbReference type="AlphaFoldDB" id="A0A6A5TZ96"/>
<name>A0A6A5TZ96_9PLEO</name>
<evidence type="ECO:0000256" key="1">
    <source>
        <dbReference type="SAM" id="MobiDB-lite"/>
    </source>
</evidence>
<feature type="region of interest" description="Disordered" evidence="1">
    <location>
        <begin position="1"/>
        <end position="69"/>
    </location>
</feature>
<reference evidence="2" key="1">
    <citation type="journal article" date="2020" name="Stud. Mycol.">
        <title>101 Dothideomycetes genomes: a test case for predicting lifestyles and emergence of pathogens.</title>
        <authorList>
            <person name="Haridas S."/>
            <person name="Albert R."/>
            <person name="Binder M."/>
            <person name="Bloem J."/>
            <person name="Labutti K."/>
            <person name="Salamov A."/>
            <person name="Andreopoulos B."/>
            <person name="Baker S."/>
            <person name="Barry K."/>
            <person name="Bills G."/>
            <person name="Bluhm B."/>
            <person name="Cannon C."/>
            <person name="Castanera R."/>
            <person name="Culley D."/>
            <person name="Daum C."/>
            <person name="Ezra D."/>
            <person name="Gonzalez J."/>
            <person name="Henrissat B."/>
            <person name="Kuo A."/>
            <person name="Liang C."/>
            <person name="Lipzen A."/>
            <person name="Lutzoni F."/>
            <person name="Magnuson J."/>
            <person name="Mondo S."/>
            <person name="Nolan M."/>
            <person name="Ohm R."/>
            <person name="Pangilinan J."/>
            <person name="Park H.-J."/>
            <person name="Ramirez L."/>
            <person name="Alfaro M."/>
            <person name="Sun H."/>
            <person name="Tritt A."/>
            <person name="Yoshinaga Y."/>
            <person name="Zwiers L.-H."/>
            <person name="Turgeon B."/>
            <person name="Goodwin S."/>
            <person name="Spatafora J."/>
            <person name="Crous P."/>
            <person name="Grigoriev I."/>
        </authorList>
    </citation>
    <scope>NUCLEOTIDE SEQUENCE</scope>
    <source>
        <strain evidence="2">CBS 675.92</strain>
    </source>
</reference>
<keyword evidence="3" id="KW-1185">Reference proteome</keyword>
<feature type="compositionally biased region" description="Basic and acidic residues" evidence="1">
    <location>
        <begin position="247"/>
        <end position="290"/>
    </location>
</feature>
<evidence type="ECO:0000313" key="3">
    <source>
        <dbReference type="Proteomes" id="UP000800035"/>
    </source>
</evidence>
<feature type="compositionally biased region" description="Low complexity" evidence="1">
    <location>
        <begin position="43"/>
        <end position="58"/>
    </location>
</feature>
<dbReference type="OrthoDB" id="10673210at2759"/>
<sequence length="313" mass="33745">MSYRKASNGRWPKMAPDCQSPASPYGDPSPPTWPAVPEFGALPTITPTTRSISSSSPISPSPKPAQYPVQSSVQGRAYVVTASGWARGTSASDIDRYVSHIARIKGCKLISEDPVTAEVFLTTKEVAGKIVANLSSIKGLHVSMREAVSASPPPPASTHRNEPHGLNNSVAPQSYQAASSPASRPFPSADKISPELSQQQHSKLACGGDPIVQTTEKAGHAPSKSVGELADEFMKKLILRHGSSVKAADKPEDTDGDTGVKKPLDVGQQEDKEVQREDHPNTQGRDDYLERPMYYTNHLLLSTRKEMKERQGL</sequence>
<organism evidence="2 3">
    <name type="scientific">Byssothecium circinans</name>
    <dbReference type="NCBI Taxonomy" id="147558"/>
    <lineage>
        <taxon>Eukaryota</taxon>
        <taxon>Fungi</taxon>
        <taxon>Dikarya</taxon>
        <taxon>Ascomycota</taxon>
        <taxon>Pezizomycotina</taxon>
        <taxon>Dothideomycetes</taxon>
        <taxon>Pleosporomycetidae</taxon>
        <taxon>Pleosporales</taxon>
        <taxon>Massarineae</taxon>
        <taxon>Massarinaceae</taxon>
        <taxon>Byssothecium</taxon>
    </lineage>
</organism>
<protein>
    <submittedName>
        <fullName evidence="2">Uncharacterized protein</fullName>
    </submittedName>
</protein>